<feature type="transmembrane region" description="Helical" evidence="1">
    <location>
        <begin position="75"/>
        <end position="96"/>
    </location>
</feature>
<evidence type="ECO:0000313" key="2">
    <source>
        <dbReference type="EMBL" id="KAK2549276.1"/>
    </source>
</evidence>
<dbReference type="Proteomes" id="UP001249851">
    <property type="component" value="Unassembled WGS sequence"/>
</dbReference>
<accession>A0AAD9PUT5</accession>
<evidence type="ECO:0000313" key="3">
    <source>
        <dbReference type="Proteomes" id="UP001249851"/>
    </source>
</evidence>
<keyword evidence="3" id="KW-1185">Reference proteome</keyword>
<protein>
    <submittedName>
        <fullName evidence="2">Uncharacterized protein</fullName>
    </submittedName>
</protein>
<organism evidence="2 3">
    <name type="scientific">Acropora cervicornis</name>
    <name type="common">Staghorn coral</name>
    <dbReference type="NCBI Taxonomy" id="6130"/>
    <lineage>
        <taxon>Eukaryota</taxon>
        <taxon>Metazoa</taxon>
        <taxon>Cnidaria</taxon>
        <taxon>Anthozoa</taxon>
        <taxon>Hexacorallia</taxon>
        <taxon>Scleractinia</taxon>
        <taxon>Astrocoeniina</taxon>
        <taxon>Acroporidae</taxon>
        <taxon>Acropora</taxon>
    </lineage>
</organism>
<dbReference type="AlphaFoldDB" id="A0AAD9PUT5"/>
<evidence type="ECO:0000256" key="1">
    <source>
        <dbReference type="SAM" id="Phobius"/>
    </source>
</evidence>
<keyword evidence="1" id="KW-1133">Transmembrane helix</keyword>
<feature type="transmembrane region" description="Helical" evidence="1">
    <location>
        <begin position="194"/>
        <end position="220"/>
    </location>
</feature>
<gene>
    <name evidence="2" type="ORF">P5673_030260</name>
</gene>
<keyword evidence="1" id="KW-0472">Membrane</keyword>
<reference evidence="2" key="1">
    <citation type="journal article" date="2023" name="G3 (Bethesda)">
        <title>Whole genome assembly and annotation of the endangered Caribbean coral Acropora cervicornis.</title>
        <authorList>
            <person name="Selwyn J.D."/>
            <person name="Vollmer S.V."/>
        </authorList>
    </citation>
    <scope>NUCLEOTIDE SEQUENCE</scope>
    <source>
        <strain evidence="2">K2</strain>
    </source>
</reference>
<comment type="caution">
    <text evidence="2">The sequence shown here is derived from an EMBL/GenBank/DDBJ whole genome shotgun (WGS) entry which is preliminary data.</text>
</comment>
<proteinExistence type="predicted"/>
<keyword evidence="1" id="KW-0812">Transmembrane</keyword>
<name>A0AAD9PUT5_ACRCE</name>
<reference evidence="2" key="2">
    <citation type="journal article" date="2023" name="Science">
        <title>Genomic signatures of disease resistance in endangered staghorn corals.</title>
        <authorList>
            <person name="Vollmer S.V."/>
            <person name="Selwyn J.D."/>
            <person name="Despard B.A."/>
            <person name="Roesel C.L."/>
        </authorList>
    </citation>
    <scope>NUCLEOTIDE SEQUENCE</scope>
    <source>
        <strain evidence="2">K2</strain>
    </source>
</reference>
<sequence>MAQGMILENLHISPQFFRDVISGHTRADTSVLGFRDPDTLIAGNIHACFPAWEGIANIAPFKLTPEEFTLNPGPFHVTVLGSLFLTLLLTVCCLGLSPYGVSLFGMISLAMTISSSLWKAALIFGFEWGGWYFASSTIPFGWKASAYIYHSIGLLASHYFRSLHEPSSLYIDDRHTGKIQLSPLVPVYASISSALAKSLACANSAIFIICFTVITLRYFLGIKKSILVPRQIVPFLGFLGKCISFPLAIPGTRLFLNEVYNAIGIGLRYGSSNLIPISGPLREELQQWLFLKSWSDYLPWCQDAHCQVKLCLDASSFAWGCFLGPDTIAAVIRDFWPCRSAPSPYQCQGGLSPCKCLRCLFVVFS</sequence>
<dbReference type="EMBL" id="JARQWQ010000128">
    <property type="protein sequence ID" value="KAK2549276.1"/>
    <property type="molecule type" value="Genomic_DNA"/>
</dbReference>